<dbReference type="Gene3D" id="1.25.10.10">
    <property type="entry name" value="Leucine-rich Repeat Variant"/>
    <property type="match status" value="1"/>
</dbReference>
<evidence type="ECO:0000313" key="3">
    <source>
        <dbReference type="Proteomes" id="UP000001568"/>
    </source>
</evidence>
<dbReference type="PANTHER" id="PTHR16212:SF4">
    <property type="entry name" value="FOCADHESIN"/>
    <property type="match status" value="1"/>
</dbReference>
<dbReference type="OrthoDB" id="553246at2759"/>
<dbReference type="KEGG" id="olu:OSTLU_33410"/>
<dbReference type="PANTHER" id="PTHR16212">
    <property type="entry name" value="FOCADHESIN FAMILY MEMBER"/>
    <property type="match status" value="1"/>
</dbReference>
<evidence type="ECO:0000313" key="2">
    <source>
        <dbReference type="EMBL" id="ABO98024.1"/>
    </source>
</evidence>
<dbReference type="InterPro" id="IPR045163">
    <property type="entry name" value="Focadhesin/RST1"/>
</dbReference>
<dbReference type="InterPro" id="IPR011989">
    <property type="entry name" value="ARM-like"/>
</dbReference>
<dbReference type="Proteomes" id="UP000001568">
    <property type="component" value="Chromosome 9"/>
</dbReference>
<organism evidence="2 3">
    <name type="scientific">Ostreococcus lucimarinus (strain CCE9901)</name>
    <dbReference type="NCBI Taxonomy" id="436017"/>
    <lineage>
        <taxon>Eukaryota</taxon>
        <taxon>Viridiplantae</taxon>
        <taxon>Chlorophyta</taxon>
        <taxon>Mamiellophyceae</taxon>
        <taxon>Mamiellales</taxon>
        <taxon>Bathycoccaceae</taxon>
        <taxon>Ostreococcus</taxon>
    </lineage>
</organism>
<dbReference type="RefSeq" id="XP_001419731.1">
    <property type="nucleotide sequence ID" value="XM_001419694.1"/>
</dbReference>
<name>A4S2D1_OSTLU</name>
<gene>
    <name evidence="2" type="ORF">OSTLU_33410</name>
</gene>
<dbReference type="InterPro" id="IPR016024">
    <property type="entry name" value="ARM-type_fold"/>
</dbReference>
<dbReference type="GO" id="GO:0060147">
    <property type="term" value="P:regulation of post-transcriptional gene silencing"/>
    <property type="evidence" value="ECO:0007669"/>
    <property type="project" value="InterPro"/>
</dbReference>
<sequence length="1630" mass="173665">MAPSPLLAHVARADGDGDDDDGATARVAARGLARELAEATTTGREDVARAVRTLCEATTHARAQDELARGIVAIARSGNASASALATELASGAASARTRANVRALTRALVELCCAFGDGELAGECARGSGHPLVRALKAHSDAGAGLLEATASKLARGSISDFNALRQFVFRALLEHPAPAPRSSFAMLLHARLMGIASGRGENARAVLGVCVEALGAYRAPTSESRSWIACAAAEIIDAIECRLFDVEDASAREVVPLLAEGLVRQTRAAARSGDSVVPFVGALTRLSELGDVSVCGELLPCLSLVHSAEETSALLALLAPYFPTSGPARALGAMHASAAFMLPGESGARLALSLATLRNDDSVRNVENSRLMGYATRDGFVSAALAANWDDGDATETLAACIRNDVDVRSPSLELACLSHPVPSIRECAAETLGRKLGGKRPQGLSNITATLLHLRAACEKSSNARHAKSTLASLNALAAGASNFMAAPAVLRAISPLMSTNPGEKSPDARLHALALRLLAEMWIHNRELGPRLRGALEEASHSHEREVTVGCAAAVAAAAKAHPFRAAELVIPMQGCLKSDWPEAQALALEAIDSMCAHDALDFLPAFKVVTRHIPSLPQHPLVARKWIRLIRHGGRDGASFPEATATLIDTVWNAIKTSKDARVRHEAWNSLSEYDPEFIIENDSPTPAEIAASALSESFGEESFVGATRMLRTMTKHEASLLSRTALVARESQQVSHPPPSDPLIYRVTQTLPKKLLDSQLCSCARLLLFRPHKGKSEATRSVDENSQRRSRAEAYRTEFKRAIRQVFWSGSWHVNLVTRAWTRFARRWFDAEVSARTAENGLDELYAEVRASINATAMEALQDVSMPDELQNIALLLATPVLVGNGGLGAALVDLLLSLLEEKSSIVGAERGLYVALGLAAGTLEDRGDAQRPNKVAEIMMKQISDCRIDGALTMGVTAEALGLMCRELSSNVLPGGSSSSWRLDLVRRIYSFLGATLVALGEPFIDVLKVQPANDIISPPKGDLSDAVCGVYTGLSRAACALDVFEDDKAMTNTLAIINWLIGATSCGRFPGSIALPVAVKSLLNHRHNTESEVLALKALRTTHDSEQPAIRAVAGIILGVTLDHGCAIPIQTVQEIIARVTSTVRDDMATSFDRSIGVLSLSGVLGSAWDGHDVSVAGTFDEGAVFSAPLLWGGDKSKIEAKRVLKTLESIAYAPGDIVSKALRDLTIWTLAGVSDRAAQIAVTIGPRSTDSKSSVPKDTIIGFIMHALLDNVVSCPSREQLNGATLALDVLRELARLPNAGWSNALHRWWRVATSSGDADKVEKNALQCACLRMCRAHPEASIGRDVLELLVALSDADFFNLAPETQRLAMLSAPYACALRSETGASAIKRFTQMAFSPHASDGCVESLWNGLIDVSESETATAAVCELVSRLSLTDTRTLDAVSTCVSQFTSSVLREQVVKKLALDVKPIVCARLYNAGQVASETLTSLATWPKATRTVTLRAMVGHLTTSSNSLRAQMIHEAANLTDVDAIPCIAILAAAWGPTSALLSMTSIEQCILALPYTLSHLLRGELSGMMETLVSCLLRNLNGKYSKVATDTLLELRDDVTLALWSQIVDSTH</sequence>
<dbReference type="EMBL" id="CP000589">
    <property type="protein sequence ID" value="ABO98024.1"/>
    <property type="molecule type" value="Genomic_DNA"/>
</dbReference>
<protein>
    <recommendedName>
        <fullName evidence="1">DUF3730 domain-containing protein</fullName>
    </recommendedName>
</protein>
<feature type="domain" description="DUF3730" evidence="1">
    <location>
        <begin position="454"/>
        <end position="676"/>
    </location>
</feature>
<dbReference type="HOGENOM" id="CLU_243202_0_0_1"/>
<dbReference type="GeneID" id="5003544"/>
<dbReference type="SUPFAM" id="SSF48371">
    <property type="entry name" value="ARM repeat"/>
    <property type="match status" value="1"/>
</dbReference>
<accession>A4S2D1</accession>
<dbReference type="InterPro" id="IPR022542">
    <property type="entry name" value="FOCAD/RST1_DUF3730"/>
</dbReference>
<dbReference type="OMA" id="DAIECRL"/>
<dbReference type="Pfam" id="PF12530">
    <property type="entry name" value="DUF3730"/>
    <property type="match status" value="1"/>
</dbReference>
<dbReference type="Gramene" id="ABO98024">
    <property type="protein sequence ID" value="ABO98024"/>
    <property type="gene ID" value="OSTLU_33410"/>
</dbReference>
<evidence type="ECO:0000259" key="1">
    <source>
        <dbReference type="Pfam" id="PF12530"/>
    </source>
</evidence>
<keyword evidence="3" id="KW-1185">Reference proteome</keyword>
<dbReference type="eggNOG" id="ENOG502S0XX">
    <property type="taxonomic scope" value="Eukaryota"/>
</dbReference>
<reference evidence="2 3" key="1">
    <citation type="journal article" date="2007" name="Proc. Natl. Acad. Sci. U.S.A.">
        <title>The tiny eukaryote Ostreococcus provides genomic insights into the paradox of plankton speciation.</title>
        <authorList>
            <person name="Palenik B."/>
            <person name="Grimwood J."/>
            <person name="Aerts A."/>
            <person name="Rouze P."/>
            <person name="Salamov A."/>
            <person name="Putnam N."/>
            <person name="Dupont C."/>
            <person name="Jorgensen R."/>
            <person name="Derelle E."/>
            <person name="Rombauts S."/>
            <person name="Zhou K."/>
            <person name="Otillar R."/>
            <person name="Merchant S.S."/>
            <person name="Podell S."/>
            <person name="Gaasterland T."/>
            <person name="Napoli C."/>
            <person name="Gendler K."/>
            <person name="Manuell A."/>
            <person name="Tai V."/>
            <person name="Vallon O."/>
            <person name="Piganeau G."/>
            <person name="Jancek S."/>
            <person name="Heijde M."/>
            <person name="Jabbari K."/>
            <person name="Bowler C."/>
            <person name="Lohr M."/>
            <person name="Robbens S."/>
            <person name="Werner G."/>
            <person name="Dubchak I."/>
            <person name="Pazour G.J."/>
            <person name="Ren Q."/>
            <person name="Paulsen I."/>
            <person name="Delwiche C."/>
            <person name="Schmutz J."/>
            <person name="Rokhsar D."/>
            <person name="Van de Peer Y."/>
            <person name="Moreau H."/>
            <person name="Grigoriev I.V."/>
        </authorList>
    </citation>
    <scope>NUCLEOTIDE SEQUENCE [LARGE SCALE GENOMIC DNA]</scope>
    <source>
        <strain evidence="2 3">CCE9901</strain>
    </source>
</reference>
<proteinExistence type="predicted"/>